<dbReference type="HAMAP" id="MF_03199">
    <property type="entry name" value="DHHC_PAT_PFA4"/>
    <property type="match status" value="1"/>
</dbReference>
<feature type="active site" description="S-palmitoyl cysteine intermediate" evidence="11">
    <location>
        <position position="161"/>
    </location>
</feature>
<evidence type="ECO:0000256" key="13">
    <source>
        <dbReference type="SAM" id="MobiDB-lite"/>
    </source>
</evidence>
<dbReference type="InterPro" id="IPR033682">
    <property type="entry name" value="PFA4"/>
</dbReference>
<comment type="similarity">
    <text evidence="11">Belongs to the DHHC palmitoyltransferase family. PFA4 subfamily.</text>
</comment>
<dbReference type="Proteomes" id="UP001595075">
    <property type="component" value="Unassembled WGS sequence"/>
</dbReference>
<keyword evidence="7 11" id="KW-0564">Palmitate</keyword>
<comment type="domain">
    <text evidence="11 12">The DHHC domain is required for palmitoyltransferase activity.</text>
</comment>
<evidence type="ECO:0000256" key="2">
    <source>
        <dbReference type="ARBA" id="ARBA00022679"/>
    </source>
</evidence>
<keyword evidence="16" id="KW-1185">Reference proteome</keyword>
<dbReference type="PANTHER" id="PTHR12246">
    <property type="entry name" value="PALMITOYLTRANSFERASE ZDHHC16"/>
    <property type="match status" value="1"/>
</dbReference>
<evidence type="ECO:0000256" key="10">
    <source>
        <dbReference type="ARBA" id="ARBA00048048"/>
    </source>
</evidence>
<evidence type="ECO:0000256" key="3">
    <source>
        <dbReference type="ARBA" id="ARBA00022692"/>
    </source>
</evidence>
<comment type="function">
    <text evidence="11">Mediates the reversible addition of palmitate to target proteins, thereby regulating their membrane association and biological function.</text>
</comment>
<name>A0ABR4C175_9HELO</name>
<evidence type="ECO:0000256" key="11">
    <source>
        <dbReference type="HAMAP-Rule" id="MF_03199"/>
    </source>
</evidence>
<keyword evidence="6 11" id="KW-0472">Membrane</keyword>
<comment type="subcellular location">
    <subcellularLocation>
        <location evidence="11">Endoplasmic reticulum membrane</location>
        <topology evidence="11">Multi-pass membrane protein</topology>
    </subcellularLocation>
    <subcellularLocation>
        <location evidence="1">Membrane</location>
        <topology evidence="1">Multi-pass membrane protein</topology>
    </subcellularLocation>
</comment>
<evidence type="ECO:0000259" key="14">
    <source>
        <dbReference type="Pfam" id="PF01529"/>
    </source>
</evidence>
<feature type="transmembrane region" description="Helical" evidence="11 12">
    <location>
        <begin position="46"/>
        <end position="69"/>
    </location>
</feature>
<sequence length="460" mass="52908">MPSPDWDIFHKAARLHHVNILISKHFDDSGMPGLNIPFALPAAERIAIPFVALLISFLSYSSQVLFYYIEPGPLSQKQALWFNIFVAGIWWCYERACTIDPGRKGWVDKVAPVRETNEADGGVLTFDRKLRWCKKCDAVKPPRAHHCRKCGRCIPKMDHHCPWTTNCVSHTTFPHFYRFVFYAVLSMSILAYHLYIRSMVIWNNRNLPSYLGPPTWAMVHLFVLLVVNSFTLFALGILLFRAGWSLVINTTMIESWEIERHEALVDRSLRTNGYVYASGGQRMRIQSQEFPYDIGIWNNLCQAMGTKNVLMWFMPFGGGPSIDSAGTWEVNGFEDANKAWPPPDPDKMSRGEQVARQKEDERVYGTPEEEMAAFKKRQQQDHKRWKRSDDGEEESEEDESESGSESEEGESAEAQKKWTNRDGDTLHDYGVDEDAEVLSEDDIPLGELLRRRKARVFEQT</sequence>
<dbReference type="Pfam" id="PF01529">
    <property type="entry name" value="DHHC"/>
    <property type="match status" value="1"/>
</dbReference>
<keyword evidence="8 11" id="KW-0449">Lipoprotein</keyword>
<keyword evidence="3 11" id="KW-0812">Transmembrane</keyword>
<dbReference type="PROSITE" id="PS50216">
    <property type="entry name" value="DHHC"/>
    <property type="match status" value="1"/>
</dbReference>
<feature type="transmembrane region" description="Helical" evidence="11 12">
    <location>
        <begin position="179"/>
        <end position="196"/>
    </location>
</feature>
<evidence type="ECO:0000256" key="1">
    <source>
        <dbReference type="ARBA" id="ARBA00004141"/>
    </source>
</evidence>
<feature type="compositionally biased region" description="Basic and acidic residues" evidence="13">
    <location>
        <begin position="344"/>
        <end position="363"/>
    </location>
</feature>
<evidence type="ECO:0000256" key="4">
    <source>
        <dbReference type="ARBA" id="ARBA00022824"/>
    </source>
</evidence>
<reference evidence="15 16" key="1">
    <citation type="journal article" date="2024" name="Commun. Biol.">
        <title>Comparative genomic analysis of thermophilic fungi reveals convergent evolutionary adaptations and gene losses.</title>
        <authorList>
            <person name="Steindorff A.S."/>
            <person name="Aguilar-Pontes M.V."/>
            <person name="Robinson A.J."/>
            <person name="Andreopoulos B."/>
            <person name="LaButti K."/>
            <person name="Kuo A."/>
            <person name="Mondo S."/>
            <person name="Riley R."/>
            <person name="Otillar R."/>
            <person name="Haridas S."/>
            <person name="Lipzen A."/>
            <person name="Grimwood J."/>
            <person name="Schmutz J."/>
            <person name="Clum A."/>
            <person name="Reid I.D."/>
            <person name="Moisan M.C."/>
            <person name="Butler G."/>
            <person name="Nguyen T.T.M."/>
            <person name="Dewar K."/>
            <person name="Conant G."/>
            <person name="Drula E."/>
            <person name="Henrissat B."/>
            <person name="Hansel C."/>
            <person name="Singer S."/>
            <person name="Hutchinson M.I."/>
            <person name="de Vries R.P."/>
            <person name="Natvig D.O."/>
            <person name="Powell A.J."/>
            <person name="Tsang A."/>
            <person name="Grigoriev I.V."/>
        </authorList>
    </citation>
    <scope>NUCLEOTIDE SEQUENCE [LARGE SCALE GENOMIC DNA]</scope>
    <source>
        <strain evidence="15 16">CBS 494.80</strain>
    </source>
</reference>
<evidence type="ECO:0000313" key="15">
    <source>
        <dbReference type="EMBL" id="KAL2063447.1"/>
    </source>
</evidence>
<dbReference type="InterPro" id="IPR039859">
    <property type="entry name" value="PFA4/ZDH16/20/ERF2-like"/>
</dbReference>
<protein>
    <recommendedName>
        <fullName evidence="11">Palmitoyltransferase PFA4</fullName>
        <ecNumber evidence="11">2.3.1.225</ecNumber>
    </recommendedName>
    <alternativeName>
        <fullName evidence="11">Protein S-acyltransferase</fullName>
        <shortName evidence="11">PAT</shortName>
    </alternativeName>
    <alternativeName>
        <fullName evidence="11">Protein fatty acyltransferase 4</fullName>
    </alternativeName>
</protein>
<evidence type="ECO:0000313" key="16">
    <source>
        <dbReference type="Proteomes" id="UP001595075"/>
    </source>
</evidence>
<evidence type="ECO:0000256" key="8">
    <source>
        <dbReference type="ARBA" id="ARBA00023288"/>
    </source>
</evidence>
<proteinExistence type="inferred from homology"/>
<dbReference type="EMBL" id="JAZHXI010000015">
    <property type="protein sequence ID" value="KAL2063447.1"/>
    <property type="molecule type" value="Genomic_DNA"/>
</dbReference>
<feature type="domain" description="Palmitoyltransferase DHHC" evidence="14">
    <location>
        <begin position="129"/>
        <end position="257"/>
    </location>
</feature>
<feature type="region of interest" description="Disordered" evidence="13">
    <location>
        <begin position="334"/>
        <end position="460"/>
    </location>
</feature>
<evidence type="ECO:0000256" key="6">
    <source>
        <dbReference type="ARBA" id="ARBA00023136"/>
    </source>
</evidence>
<evidence type="ECO:0000256" key="5">
    <source>
        <dbReference type="ARBA" id="ARBA00022989"/>
    </source>
</evidence>
<keyword evidence="4 11" id="KW-0256">Endoplasmic reticulum</keyword>
<feature type="transmembrane region" description="Helical" evidence="11 12">
    <location>
        <begin position="216"/>
        <end position="240"/>
    </location>
</feature>
<comment type="caution">
    <text evidence="15">The sequence shown here is derived from an EMBL/GenBank/DDBJ whole genome shotgun (WGS) entry which is preliminary data.</text>
</comment>
<evidence type="ECO:0000256" key="12">
    <source>
        <dbReference type="RuleBase" id="RU079119"/>
    </source>
</evidence>
<organism evidence="15 16">
    <name type="scientific">Oculimacula yallundae</name>
    <dbReference type="NCBI Taxonomy" id="86028"/>
    <lineage>
        <taxon>Eukaryota</taxon>
        <taxon>Fungi</taxon>
        <taxon>Dikarya</taxon>
        <taxon>Ascomycota</taxon>
        <taxon>Pezizomycotina</taxon>
        <taxon>Leotiomycetes</taxon>
        <taxon>Helotiales</taxon>
        <taxon>Ploettnerulaceae</taxon>
        <taxon>Oculimacula</taxon>
    </lineage>
</organism>
<keyword evidence="9 11" id="KW-0012">Acyltransferase</keyword>
<keyword evidence="5 11" id="KW-1133">Transmembrane helix</keyword>
<feature type="compositionally biased region" description="Basic and acidic residues" evidence="13">
    <location>
        <begin position="413"/>
        <end position="430"/>
    </location>
</feature>
<comment type="catalytic activity">
    <reaction evidence="10 11 12">
        <text>L-cysteinyl-[protein] + hexadecanoyl-CoA = S-hexadecanoyl-L-cysteinyl-[protein] + CoA</text>
        <dbReference type="Rhea" id="RHEA:36683"/>
        <dbReference type="Rhea" id="RHEA-COMP:10131"/>
        <dbReference type="Rhea" id="RHEA-COMP:11032"/>
        <dbReference type="ChEBI" id="CHEBI:29950"/>
        <dbReference type="ChEBI" id="CHEBI:57287"/>
        <dbReference type="ChEBI" id="CHEBI:57379"/>
        <dbReference type="ChEBI" id="CHEBI:74151"/>
        <dbReference type="EC" id="2.3.1.225"/>
    </reaction>
</comment>
<dbReference type="InterPro" id="IPR001594">
    <property type="entry name" value="Palmitoyltrfase_DHHC"/>
</dbReference>
<feature type="compositionally biased region" description="Acidic residues" evidence="13">
    <location>
        <begin position="431"/>
        <end position="444"/>
    </location>
</feature>
<evidence type="ECO:0000256" key="9">
    <source>
        <dbReference type="ARBA" id="ARBA00023315"/>
    </source>
</evidence>
<feature type="compositionally biased region" description="Acidic residues" evidence="13">
    <location>
        <begin position="390"/>
        <end position="411"/>
    </location>
</feature>
<comment type="caution">
    <text evidence="11">Lacks conserved residue(s) required for the propagation of feature annotation.</text>
</comment>
<dbReference type="EC" id="2.3.1.225" evidence="11"/>
<gene>
    <name evidence="11" type="primary">PFA4</name>
    <name evidence="15" type="ORF">VTL71DRAFT_5252</name>
</gene>
<keyword evidence="2 11" id="KW-0808">Transferase</keyword>
<evidence type="ECO:0000256" key="7">
    <source>
        <dbReference type="ARBA" id="ARBA00023139"/>
    </source>
</evidence>
<accession>A0ABR4C175</accession>